<protein>
    <submittedName>
        <fullName evidence="2">Secreted antigen 1</fullName>
    </submittedName>
</protein>
<gene>
    <name evidence="2" type="ORF">X943_001741</name>
</gene>
<proteinExistence type="predicted"/>
<sequence>MKFLGILRASALFILVSAFHGPRGVFCSNLKVDPSNESFTVEVSEISEISENLKDSTVESPLVEKPSQEPSSKSSVPAAKSVFAFENPSWDDSKLASAVLFLQEFCKEVKAEKFNGKVPEGLSKACVNVSSTLDSLTQHFTPTYGPSRLTERNEIPMDLYEGILKPEDFKDYVKWLVGNIQNIIKSFKKMLEESAKLTEKELTKSDSVGPLKYGFVYKSSKQWIQWIQWIQWTAIPLPPWLRNYCVDLKGVTSDIISSLKRLHSQLKRVL</sequence>
<name>A0AAD9GHD9_BABDI</name>
<feature type="chain" id="PRO_5041927233" evidence="1">
    <location>
        <begin position="19"/>
        <end position="270"/>
    </location>
</feature>
<keyword evidence="3" id="KW-1185">Reference proteome</keyword>
<dbReference type="EMBL" id="JAHBMH010000024">
    <property type="protein sequence ID" value="KAK1938494.1"/>
    <property type="molecule type" value="Genomic_DNA"/>
</dbReference>
<reference evidence="2" key="2">
    <citation type="submission" date="2021-05" db="EMBL/GenBank/DDBJ databases">
        <authorList>
            <person name="Pain A."/>
        </authorList>
    </citation>
    <scope>NUCLEOTIDE SEQUENCE</scope>
    <source>
        <strain evidence="2">1802A</strain>
    </source>
</reference>
<evidence type="ECO:0000313" key="2">
    <source>
        <dbReference type="EMBL" id="KAK1938494.1"/>
    </source>
</evidence>
<accession>A0AAD9GHD9</accession>
<keyword evidence="1" id="KW-0732">Signal</keyword>
<dbReference type="Proteomes" id="UP001195914">
    <property type="component" value="Unassembled WGS sequence"/>
</dbReference>
<dbReference type="AlphaFoldDB" id="A0AAD9GHD9"/>
<evidence type="ECO:0000313" key="3">
    <source>
        <dbReference type="Proteomes" id="UP001195914"/>
    </source>
</evidence>
<evidence type="ECO:0000256" key="1">
    <source>
        <dbReference type="SAM" id="SignalP"/>
    </source>
</evidence>
<comment type="caution">
    <text evidence="2">The sequence shown here is derived from an EMBL/GenBank/DDBJ whole genome shotgun (WGS) entry which is preliminary data.</text>
</comment>
<reference evidence="2" key="1">
    <citation type="journal article" date="2014" name="Nucleic Acids Res.">
        <title>The evolutionary dynamics of variant antigen genes in Babesia reveal a history of genomic innovation underlying host-parasite interaction.</title>
        <authorList>
            <person name="Jackson A.P."/>
            <person name="Otto T.D."/>
            <person name="Darby A."/>
            <person name="Ramaprasad A."/>
            <person name="Xia D."/>
            <person name="Echaide I.E."/>
            <person name="Farber M."/>
            <person name="Gahlot S."/>
            <person name="Gamble J."/>
            <person name="Gupta D."/>
            <person name="Gupta Y."/>
            <person name="Jackson L."/>
            <person name="Malandrin L."/>
            <person name="Malas T.B."/>
            <person name="Moussa E."/>
            <person name="Nair M."/>
            <person name="Reid A.J."/>
            <person name="Sanders M."/>
            <person name="Sharma J."/>
            <person name="Tracey A."/>
            <person name="Quail M.A."/>
            <person name="Weir W."/>
            <person name="Wastling J.M."/>
            <person name="Hall N."/>
            <person name="Willadsen P."/>
            <person name="Lingelbach K."/>
            <person name="Shiels B."/>
            <person name="Tait A."/>
            <person name="Berriman M."/>
            <person name="Allred D.R."/>
            <person name="Pain A."/>
        </authorList>
    </citation>
    <scope>NUCLEOTIDE SEQUENCE</scope>
    <source>
        <strain evidence="2">1802A</strain>
    </source>
</reference>
<organism evidence="2 3">
    <name type="scientific">Babesia divergens</name>
    <dbReference type="NCBI Taxonomy" id="32595"/>
    <lineage>
        <taxon>Eukaryota</taxon>
        <taxon>Sar</taxon>
        <taxon>Alveolata</taxon>
        <taxon>Apicomplexa</taxon>
        <taxon>Aconoidasida</taxon>
        <taxon>Piroplasmida</taxon>
        <taxon>Babesiidae</taxon>
        <taxon>Babesia</taxon>
    </lineage>
</organism>
<feature type="signal peptide" evidence="1">
    <location>
        <begin position="1"/>
        <end position="18"/>
    </location>
</feature>